<dbReference type="Proteomes" id="UP000064920">
    <property type="component" value="Chromosome"/>
</dbReference>
<protein>
    <recommendedName>
        <fullName evidence="3">SH3b domain-containing protein</fullName>
    </recommendedName>
</protein>
<dbReference type="InterPro" id="IPR010466">
    <property type="entry name" value="DUF1058"/>
</dbReference>
<dbReference type="SMART" id="SM00287">
    <property type="entry name" value="SH3b"/>
    <property type="match status" value="2"/>
</dbReference>
<dbReference type="Pfam" id="PF06347">
    <property type="entry name" value="SH3_4"/>
    <property type="match status" value="2"/>
</dbReference>
<dbReference type="KEGG" id="cmar:IMCC12053_2975"/>
<feature type="transmembrane region" description="Helical" evidence="2">
    <location>
        <begin position="36"/>
        <end position="56"/>
    </location>
</feature>
<evidence type="ECO:0000313" key="4">
    <source>
        <dbReference type="EMBL" id="ALI56922.1"/>
    </source>
</evidence>
<evidence type="ECO:0000256" key="2">
    <source>
        <dbReference type="SAM" id="Phobius"/>
    </source>
</evidence>
<evidence type="ECO:0000256" key="1">
    <source>
        <dbReference type="SAM" id="MobiDB-lite"/>
    </source>
</evidence>
<organism evidence="4 5">
    <name type="scientific">Celeribacter marinus</name>
    <dbReference type="NCBI Taxonomy" id="1397108"/>
    <lineage>
        <taxon>Bacteria</taxon>
        <taxon>Pseudomonadati</taxon>
        <taxon>Pseudomonadota</taxon>
        <taxon>Alphaproteobacteria</taxon>
        <taxon>Rhodobacterales</taxon>
        <taxon>Roseobacteraceae</taxon>
        <taxon>Celeribacter</taxon>
    </lineage>
</organism>
<feature type="domain" description="SH3b" evidence="3">
    <location>
        <begin position="99"/>
        <end position="161"/>
    </location>
</feature>
<gene>
    <name evidence="4" type="ORF">IMCC12053_2975</name>
</gene>
<feature type="domain" description="SH3b" evidence="3">
    <location>
        <begin position="162"/>
        <end position="224"/>
    </location>
</feature>
<dbReference type="EMBL" id="CP012023">
    <property type="protein sequence ID" value="ALI56922.1"/>
    <property type="molecule type" value="Genomic_DNA"/>
</dbReference>
<accession>A0A0N9ZIQ3</accession>
<keyword evidence="2" id="KW-0812">Transmembrane</keyword>
<keyword evidence="5" id="KW-1185">Reference proteome</keyword>
<name>A0A0N9ZIQ3_9RHOB</name>
<keyword evidence="2" id="KW-1133">Transmembrane helix</keyword>
<dbReference type="STRING" id="1397108.IMCC12053_2975"/>
<reference evidence="4 5" key="1">
    <citation type="submission" date="2015-05" db="EMBL/GenBank/DDBJ databases">
        <authorList>
            <person name="Wang D.B."/>
            <person name="Wang M."/>
        </authorList>
    </citation>
    <scope>NUCLEOTIDE SEQUENCE [LARGE SCALE GENOMIC DNA]</scope>
    <source>
        <strain evidence="4 5">IMCC 12053</strain>
    </source>
</reference>
<dbReference type="AlphaFoldDB" id="A0A0N9ZIQ3"/>
<keyword evidence="2" id="KW-0472">Membrane</keyword>
<proteinExistence type="predicted"/>
<dbReference type="InterPro" id="IPR003646">
    <property type="entry name" value="SH3-like_bac-type"/>
</dbReference>
<dbReference type="PATRIC" id="fig|1397108.4.peg.3058"/>
<feature type="compositionally biased region" description="Low complexity" evidence="1">
    <location>
        <begin position="77"/>
        <end position="86"/>
    </location>
</feature>
<evidence type="ECO:0000313" key="5">
    <source>
        <dbReference type="Proteomes" id="UP000064920"/>
    </source>
</evidence>
<dbReference type="Gene3D" id="2.30.30.40">
    <property type="entry name" value="SH3 Domains"/>
    <property type="match status" value="2"/>
</dbReference>
<feature type="region of interest" description="Disordered" evidence="1">
    <location>
        <begin position="62"/>
        <end position="91"/>
    </location>
</feature>
<sequence>MYFEAMRVNMQAVYSATAPQTARQLRHTPWRSARTAIVYTLCAALITLTHIGAAFAQETPSGLPASQDEVAKPQASPTVTAAPTAPLSDRGTVTNLPLPRFVSLKANTANLRRGPSLSHRIDWVFKQRGYPFEVIAEYGHWRRVRDNEDATGWIHYTLISGVRTAIVTDETVDLYKKPDTSSRLNAQAEKGVILRLLECNISWCEASADGYKGWVLKSGLWGVYGDEVLE</sequence>
<evidence type="ECO:0000259" key="3">
    <source>
        <dbReference type="SMART" id="SM00287"/>
    </source>
</evidence>